<evidence type="ECO:0000313" key="1">
    <source>
        <dbReference type="Ensembl" id="ENSBJAP00000004647.1"/>
    </source>
</evidence>
<accession>A0A8B9ZAP4</accession>
<evidence type="ECO:0000313" key="2">
    <source>
        <dbReference type="Proteomes" id="UP000694555"/>
    </source>
</evidence>
<organism evidence="1 2">
    <name type="scientific">Buteo japonicus</name>
    <dbReference type="NCBI Taxonomy" id="224669"/>
    <lineage>
        <taxon>Eukaryota</taxon>
        <taxon>Metazoa</taxon>
        <taxon>Chordata</taxon>
        <taxon>Craniata</taxon>
        <taxon>Vertebrata</taxon>
        <taxon>Euteleostomi</taxon>
        <taxon>Archelosauria</taxon>
        <taxon>Archosauria</taxon>
        <taxon>Dinosauria</taxon>
        <taxon>Saurischia</taxon>
        <taxon>Theropoda</taxon>
        <taxon>Coelurosauria</taxon>
        <taxon>Aves</taxon>
        <taxon>Neognathae</taxon>
        <taxon>Neoaves</taxon>
        <taxon>Telluraves</taxon>
        <taxon>Accipitrimorphae</taxon>
        <taxon>Accipitriformes</taxon>
        <taxon>Accipitridae</taxon>
        <taxon>Accipitrinae</taxon>
        <taxon>Buteo</taxon>
    </lineage>
</organism>
<name>A0A8B9ZAP4_9AVES</name>
<dbReference type="Proteomes" id="UP000694555">
    <property type="component" value="Unplaced"/>
</dbReference>
<keyword evidence="2" id="KW-1185">Reference proteome</keyword>
<reference evidence="1" key="2">
    <citation type="submission" date="2025-09" db="UniProtKB">
        <authorList>
            <consortium name="Ensembl"/>
        </authorList>
    </citation>
    <scope>IDENTIFICATION</scope>
</reference>
<proteinExistence type="predicted"/>
<dbReference type="SUPFAM" id="SSF47592">
    <property type="entry name" value="SWIB/MDM2 domain"/>
    <property type="match status" value="1"/>
</dbReference>
<dbReference type="AlphaFoldDB" id="A0A8B9ZAP4"/>
<dbReference type="Gene3D" id="1.10.245.10">
    <property type="entry name" value="SWIB/MDM2 domain"/>
    <property type="match status" value="1"/>
</dbReference>
<dbReference type="Ensembl" id="ENSBJAT00000004777.1">
    <property type="protein sequence ID" value="ENSBJAP00000004647.1"/>
    <property type="gene ID" value="ENSBJAG00000003360.1"/>
</dbReference>
<reference evidence="1" key="1">
    <citation type="submission" date="2025-08" db="UniProtKB">
        <authorList>
            <consortium name="Ensembl"/>
        </authorList>
    </citation>
    <scope>IDENTIFICATION</scope>
</reference>
<protein>
    <submittedName>
        <fullName evidence="1">Uncharacterized protein</fullName>
    </submittedName>
</protein>
<sequence length="76" mass="8294">ASHVSPQPPTHTMVVSSQATASCHSNKTLCFVFQVRPKLPLLKILQAAGAQGETFTLKEVGSLSSPRKNWNRSVKY</sequence>
<dbReference type="InterPro" id="IPR036885">
    <property type="entry name" value="SWIB_MDM2_dom_sf"/>
</dbReference>